<protein>
    <submittedName>
        <fullName evidence="1">Uncharacterized protein</fullName>
    </submittedName>
</protein>
<dbReference type="EMBL" id="VULY01000018">
    <property type="protein sequence ID" value="MSR94363.1"/>
    <property type="molecule type" value="Genomic_DNA"/>
</dbReference>
<name>A0A6N7USY1_9FIRM</name>
<accession>A0A6N7USY1</accession>
<dbReference type="AlphaFoldDB" id="A0A6N7USY1"/>
<comment type="caution">
    <text evidence="1">The sequence shown here is derived from an EMBL/GenBank/DDBJ whole genome shotgun (WGS) entry which is preliminary data.</text>
</comment>
<proteinExistence type="predicted"/>
<gene>
    <name evidence="1" type="ORF">FYJ34_08875</name>
</gene>
<organism evidence="1 2">
    <name type="scientific">Suipraeoptans intestinalis</name>
    <dbReference type="NCBI Taxonomy" id="2606628"/>
    <lineage>
        <taxon>Bacteria</taxon>
        <taxon>Bacillati</taxon>
        <taxon>Bacillota</taxon>
        <taxon>Clostridia</taxon>
        <taxon>Lachnospirales</taxon>
        <taxon>Lachnospiraceae</taxon>
        <taxon>Suipraeoptans</taxon>
    </lineage>
</organism>
<reference evidence="1 2" key="1">
    <citation type="submission" date="2019-08" db="EMBL/GenBank/DDBJ databases">
        <title>In-depth cultivation of the pig gut microbiome towards novel bacterial diversity and tailored functional studies.</title>
        <authorList>
            <person name="Wylensek D."/>
            <person name="Hitch T.C.A."/>
            <person name="Clavel T."/>
        </authorList>
    </citation>
    <scope>NUCLEOTIDE SEQUENCE [LARGE SCALE GENOMIC DNA]</scope>
    <source>
        <strain evidence="1 2">68-1-5</strain>
    </source>
</reference>
<sequence length="187" mass="21707">MEGSDTAIKTDRIHPWVRKGRRDKLLENGRRFSIKEIPVISFIGELEILLVDTQEEKYRILKEEQIPSDVTVEELYGRSCENLARDVEFVIANTMYGGFSILADGIHEGSALCFRHIWETCAEKLEDDLLVLFPAKDTLLFAPFSHTAAVEGIREHSRRAYFHSREKMTQQEMIFIRDRKELALYEA</sequence>
<keyword evidence="2" id="KW-1185">Reference proteome</keyword>
<dbReference type="RefSeq" id="WP_154477979.1">
    <property type="nucleotide sequence ID" value="NZ_JAQYBV010000104.1"/>
</dbReference>
<evidence type="ECO:0000313" key="2">
    <source>
        <dbReference type="Proteomes" id="UP000434409"/>
    </source>
</evidence>
<dbReference type="Proteomes" id="UP000434409">
    <property type="component" value="Unassembled WGS sequence"/>
</dbReference>
<evidence type="ECO:0000313" key="1">
    <source>
        <dbReference type="EMBL" id="MSR94363.1"/>
    </source>
</evidence>